<dbReference type="Proteomes" id="UP000070163">
    <property type="component" value="Unassembled WGS sequence"/>
</dbReference>
<dbReference type="EMBL" id="LHXJ01000151">
    <property type="protein sequence ID" value="KXA88530.1"/>
    <property type="molecule type" value="Genomic_DNA"/>
</dbReference>
<keyword evidence="2 3" id="KW-0501">Molybdenum cofactor biosynthesis</keyword>
<dbReference type="GO" id="GO:0005737">
    <property type="term" value="C:cytoplasm"/>
    <property type="evidence" value="ECO:0007669"/>
    <property type="project" value="UniProtKB-SubCell"/>
</dbReference>
<keyword evidence="1 3" id="KW-0963">Cytoplasm</keyword>
<dbReference type="InterPro" id="IPR003786">
    <property type="entry name" value="FdhD"/>
</dbReference>
<sequence length="263" mass="29201">MVRENRSSDNEDIKEFEFERINHQGEGKGSEFVAVEKSHDLIVNGVRLASVMITPSELEEFAYGYLVSEGIVESKDRVLSIKIRGNELHTFIKGDGRLERWLELRSSGCVGVNWEKSKDEVKVGSEFRVKPDLVFQIIHHLDTIPYRKTSGVHSATLTDEEGKAIAKSVDVGRHNTFDKVIGKALVRDTDLTRTILLASGRQSAGMVMKAARVGVPIIVSKAAPLSSGIRAAKKTNLTLICFASENKFSIFSGGQRIERQEDE</sequence>
<dbReference type="HAMAP" id="MF_00187">
    <property type="entry name" value="FdhD"/>
    <property type="match status" value="1"/>
</dbReference>
<dbReference type="GO" id="GO:0016783">
    <property type="term" value="F:sulfurtransferase activity"/>
    <property type="evidence" value="ECO:0007669"/>
    <property type="project" value="InterPro"/>
</dbReference>
<comment type="function">
    <text evidence="3">Required for formate dehydrogenase (FDH) activity. Acts as a sulfur carrier protein that transfers sulfur from IscS to the molybdenum cofactor prior to its insertion into FDH.</text>
</comment>
<protein>
    <recommendedName>
        <fullName evidence="3">Sulfur carrier protein FdhD</fullName>
    </recommendedName>
</protein>
<evidence type="ECO:0000256" key="2">
    <source>
        <dbReference type="ARBA" id="ARBA00023150"/>
    </source>
</evidence>
<gene>
    <name evidence="3" type="primary">fdhD</name>
    <name evidence="4" type="ORF">AKJ57_06775</name>
</gene>
<evidence type="ECO:0000313" key="5">
    <source>
        <dbReference type="Proteomes" id="UP000070163"/>
    </source>
</evidence>
<dbReference type="GO" id="GO:0097163">
    <property type="term" value="F:sulfur carrier activity"/>
    <property type="evidence" value="ECO:0007669"/>
    <property type="project" value="UniProtKB-UniRule"/>
</dbReference>
<comment type="similarity">
    <text evidence="3">Belongs to the FdhD family.</text>
</comment>
<dbReference type="Gene3D" id="3.40.140.10">
    <property type="entry name" value="Cytidine Deaminase, domain 2"/>
    <property type="match status" value="1"/>
</dbReference>
<feature type="active site" description="Cysteine persulfide intermediate" evidence="3">
    <location>
        <position position="109"/>
    </location>
</feature>
<proteinExistence type="inferred from homology"/>
<evidence type="ECO:0000256" key="1">
    <source>
        <dbReference type="ARBA" id="ARBA00022490"/>
    </source>
</evidence>
<dbReference type="AlphaFoldDB" id="A0A133U2W8"/>
<comment type="caution">
    <text evidence="4">The sequence shown here is derived from an EMBL/GenBank/DDBJ whole genome shotgun (WGS) entry which is preliminary data.</text>
</comment>
<dbReference type="PIRSF" id="PIRSF015626">
    <property type="entry name" value="FdhD"/>
    <property type="match status" value="1"/>
</dbReference>
<keyword evidence="5" id="KW-1185">Reference proteome</keyword>
<evidence type="ECO:0000313" key="4">
    <source>
        <dbReference type="EMBL" id="KXA88530.1"/>
    </source>
</evidence>
<dbReference type="Gene3D" id="3.10.20.10">
    <property type="match status" value="1"/>
</dbReference>
<dbReference type="PANTHER" id="PTHR30592:SF1">
    <property type="entry name" value="SULFUR CARRIER PROTEIN FDHD"/>
    <property type="match status" value="1"/>
</dbReference>
<dbReference type="PANTHER" id="PTHR30592">
    <property type="entry name" value="FORMATE DEHYDROGENASE"/>
    <property type="match status" value="1"/>
</dbReference>
<name>A0A133U2W8_9EURY</name>
<dbReference type="NCBIfam" id="TIGR00129">
    <property type="entry name" value="fdhD_narQ"/>
    <property type="match status" value="1"/>
</dbReference>
<reference evidence="4 5" key="1">
    <citation type="journal article" date="2016" name="Sci. Rep.">
        <title>Metabolic traits of an uncultured archaeal lineage -MSBL1- from brine pools of the Red Sea.</title>
        <authorList>
            <person name="Mwirichia R."/>
            <person name="Alam I."/>
            <person name="Rashid M."/>
            <person name="Vinu M."/>
            <person name="Ba-Alawi W."/>
            <person name="Anthony Kamau A."/>
            <person name="Kamanda Ngugi D."/>
            <person name="Goker M."/>
            <person name="Klenk H.P."/>
            <person name="Bajic V."/>
            <person name="Stingl U."/>
        </authorList>
    </citation>
    <scope>NUCLEOTIDE SEQUENCE [LARGE SCALE GENOMIC DNA]</scope>
    <source>
        <strain evidence="4">SCGC-AAA259A05</strain>
    </source>
</reference>
<dbReference type="SUPFAM" id="SSF53927">
    <property type="entry name" value="Cytidine deaminase-like"/>
    <property type="match status" value="1"/>
</dbReference>
<comment type="subcellular location">
    <subcellularLocation>
        <location evidence="3">Cytoplasm</location>
    </subcellularLocation>
</comment>
<evidence type="ECO:0000256" key="3">
    <source>
        <dbReference type="HAMAP-Rule" id="MF_00187"/>
    </source>
</evidence>
<comment type="caution">
    <text evidence="3">Lacks conserved residue(s) required for the propagation of feature annotation.</text>
</comment>
<organism evidence="4 5">
    <name type="scientific">candidate division MSBL1 archaeon SCGC-AAA259A05</name>
    <dbReference type="NCBI Taxonomy" id="1698259"/>
    <lineage>
        <taxon>Archaea</taxon>
        <taxon>Methanobacteriati</taxon>
        <taxon>Methanobacteriota</taxon>
        <taxon>candidate division MSBL1</taxon>
    </lineage>
</organism>
<dbReference type="InterPro" id="IPR016193">
    <property type="entry name" value="Cytidine_deaminase-like"/>
</dbReference>
<dbReference type="Pfam" id="PF02634">
    <property type="entry name" value="FdhD-NarQ"/>
    <property type="match status" value="1"/>
</dbReference>
<dbReference type="GO" id="GO:0006777">
    <property type="term" value="P:Mo-molybdopterin cofactor biosynthetic process"/>
    <property type="evidence" value="ECO:0007669"/>
    <property type="project" value="UniProtKB-UniRule"/>
</dbReference>
<accession>A0A133U2W8</accession>